<dbReference type="GO" id="GO:0003723">
    <property type="term" value="F:RNA binding"/>
    <property type="evidence" value="ECO:0007669"/>
    <property type="project" value="UniProtKB-KW"/>
</dbReference>
<organism evidence="4 5">
    <name type="scientific">Mycena metata</name>
    <dbReference type="NCBI Taxonomy" id="1033252"/>
    <lineage>
        <taxon>Eukaryota</taxon>
        <taxon>Fungi</taxon>
        <taxon>Dikarya</taxon>
        <taxon>Basidiomycota</taxon>
        <taxon>Agaricomycotina</taxon>
        <taxon>Agaricomycetes</taxon>
        <taxon>Agaricomycetidae</taxon>
        <taxon>Agaricales</taxon>
        <taxon>Marasmiineae</taxon>
        <taxon>Mycenaceae</taxon>
        <taxon>Mycena</taxon>
    </lineage>
</organism>
<sequence length="1667" mass="188018">MSPTTLQDRPTKDDDSWRFTLPQEALLPPRNAKEPWSYGKFIKFTAEKIAFDMQRLPSNRILQSDDRSKFILLSFGDLRFPETPIRATGDYIARLLKAGLFLNGIQYRFYHHSNSQLNYAYFNQHQVFNILTGAKRIGLLFSEAQIDYNLDPRRVKDIEDIQSGDGELFSDGCGLISQWLARELAKSKKIIFRDVRYTPCVFQIRYLGYKGVLMLHPALDAARRAKPEDAHHLVHFRKSMKKFSTTQNTTFSVVDYSTPYSFGRLNNDIIVLLSSLGITDDSLLAKQEEYFRWIRDASTNPIAAVDLLSSMNEWDFAKRVLLDGLDDPKVNKAVRGLQLKEVGSFKNDRNKDRSRMIIKKSRLIFGVCDPFGVLQEGEVHIRITTGRKGASTPIHADVLVVRNPCLHPGDCLKLRAVHRPELSHLIDCIVFAGVAKPGHHSAPSMSYLSYLSKGDLDGDKYFVCWDPDLVPTTISESYDYPPNREAPPKKVSRGDLANHFASYNSAGLARVAALHAKWVRGSPQGALSPECQELNALHSQSVDGAAIKIPDRLAEPPVPPEGEEAFIINKLSSAARQFADEFTQSTRTNVVLPPNDPNTGRQILSRLLQSAPNSLSEYELFDRALDLSRKLGMSRDEFLPYLAYLDIGALTAPQKYAVTEAVSLGDRVEYPFVWNSLIRSDILTPRDLYARSLNQPFSMQRLYSSRLNGLGPFFFYLRMATNEFTRKLLVLKTDDRFAIGIFMRGELPWDEDPEVNDNVVVCSFMNQTSSNFSNYRPCTSGYRLHCSDTNFQLYDKQRRNTFIFMTRPPAASGAELAVSIAVQKISARVQRQVGRINRTPVTAIELHVVSNRDRIAHQLFDMWFEQYGGHIPLPTENRVRRFQRQAVPYHLNDIKDISEDEWGNEEHHPAWRYLDGVTGPQLDALMLFSLKYHLEDEVFWIFNHIITAPPLRREDVTRWIDTYPPLVFSLLKVYPPLEDFRLPDEISPLATPILNNLIRSVNALRIAVLVALEKISASIAALPLGSYFDLLWLTAGSVRSQELVQEVLLVLNDCRLTHGDNSDIARRYGEKHALAIAFDRAEEAFEECPCDEDGKPRKQRTAPAHTRLSYVEGEVLCVRAPIRIDAKSAVRLHSHVRLQAASKPENRWIESIVLDGVVVQSMKGELKIELMHPPPPEMEIIDWNLYNAGSTATSKAMLEALHRLLEERETSCRYYSIITGTAPESPTTLAASPATDLAPEILTSLNESQITAVRSTNHPLCLVWGPPGTGKTTVVVRILKRLLQTSDSEIRILMTASTHNGDAIFIAVDNVLERFAEMNRKERILEEQQILRVATDVSKVNKALTSFTIDARVGGDMNENNKLFKKAQERLKAAVIVFTTCTGAGLGILRKADFDIALIDEASQITEPCALIPLVKGTQQAILVGDHVQLRPTVKKMGKTLEFDVSMLERLYTGEDTPGMIKTMLDIQYRFPAELADFPSREFYESRLRTGISDSADVLRILSRCKFPWPRQAQGNTVIPTVFISCAAEEDMGGMSKSNLGQVDVVKRILPMLELEKSDDETEQQNLSITVLSPYSKQVSALRRVTAQSFTIDSFQGRESDIIIFSSVRSNVEKDIGFVDDARRLNVMWTRARLALIIIGDEATMTENALWKRALNACTEVALPDVE</sequence>
<comment type="caution">
    <text evidence="4">The sequence shown here is derived from an EMBL/GenBank/DDBJ whole genome shotgun (WGS) entry which is preliminary data.</text>
</comment>
<keyword evidence="5" id="KW-1185">Reference proteome</keyword>
<evidence type="ECO:0000313" key="5">
    <source>
        <dbReference type="Proteomes" id="UP001215598"/>
    </source>
</evidence>
<evidence type="ECO:0000259" key="2">
    <source>
        <dbReference type="Pfam" id="PF13086"/>
    </source>
</evidence>
<dbReference type="PANTHER" id="PTHR23079">
    <property type="entry name" value="RNA-DEPENDENT RNA POLYMERASE"/>
    <property type="match status" value="1"/>
</dbReference>
<dbReference type="InterPro" id="IPR041677">
    <property type="entry name" value="DNA2/NAM7_AAA_11"/>
</dbReference>
<keyword evidence="4" id="KW-0696">RNA-directed RNA polymerase</keyword>
<dbReference type="Pfam" id="PF13087">
    <property type="entry name" value="AAA_12"/>
    <property type="match status" value="1"/>
</dbReference>
<reference evidence="4" key="1">
    <citation type="submission" date="2023-03" db="EMBL/GenBank/DDBJ databases">
        <title>Massive genome expansion in bonnet fungi (Mycena s.s.) driven by repeated elements and novel gene families across ecological guilds.</title>
        <authorList>
            <consortium name="Lawrence Berkeley National Laboratory"/>
            <person name="Harder C.B."/>
            <person name="Miyauchi S."/>
            <person name="Viragh M."/>
            <person name="Kuo A."/>
            <person name="Thoen E."/>
            <person name="Andreopoulos B."/>
            <person name="Lu D."/>
            <person name="Skrede I."/>
            <person name="Drula E."/>
            <person name="Henrissat B."/>
            <person name="Morin E."/>
            <person name="Kohler A."/>
            <person name="Barry K."/>
            <person name="LaButti K."/>
            <person name="Morin E."/>
            <person name="Salamov A."/>
            <person name="Lipzen A."/>
            <person name="Mereny Z."/>
            <person name="Hegedus B."/>
            <person name="Baldrian P."/>
            <person name="Stursova M."/>
            <person name="Weitz H."/>
            <person name="Taylor A."/>
            <person name="Grigoriev I.V."/>
            <person name="Nagy L.G."/>
            <person name="Martin F."/>
            <person name="Kauserud H."/>
        </authorList>
    </citation>
    <scope>NUCLEOTIDE SEQUENCE</scope>
    <source>
        <strain evidence="4">CBHHK182m</strain>
    </source>
</reference>
<feature type="domain" description="DNA2/NAM7 helicase-like C-terminal" evidence="3">
    <location>
        <begin position="1444"/>
        <end position="1642"/>
    </location>
</feature>
<dbReference type="GO" id="GO:0031380">
    <property type="term" value="C:nuclear RNA-directed RNA polymerase complex"/>
    <property type="evidence" value="ECO:0007669"/>
    <property type="project" value="TreeGrafter"/>
</dbReference>
<dbReference type="InterPro" id="IPR057596">
    <property type="entry name" value="RDRP_core"/>
</dbReference>
<dbReference type="GO" id="GO:0030422">
    <property type="term" value="P:siRNA processing"/>
    <property type="evidence" value="ECO:0007669"/>
    <property type="project" value="TreeGrafter"/>
</dbReference>
<evidence type="ECO:0000259" key="3">
    <source>
        <dbReference type="Pfam" id="PF13087"/>
    </source>
</evidence>
<protein>
    <submittedName>
        <fullName evidence="4">RNA-directed RNA polymerase</fullName>
    </submittedName>
</protein>
<dbReference type="PANTHER" id="PTHR23079:SF55">
    <property type="entry name" value="RNA-DIRECTED RNA POLYMERASE"/>
    <property type="match status" value="1"/>
</dbReference>
<evidence type="ECO:0000259" key="1">
    <source>
        <dbReference type="Pfam" id="PF05183"/>
    </source>
</evidence>
<feature type="domain" description="DNA2/NAM7 helicase helicase" evidence="2">
    <location>
        <begin position="1368"/>
        <end position="1436"/>
    </location>
</feature>
<proteinExistence type="predicted"/>
<dbReference type="InterPro" id="IPR041679">
    <property type="entry name" value="DNA2/NAM7-like_C"/>
</dbReference>
<dbReference type="SUPFAM" id="SSF52540">
    <property type="entry name" value="P-loop containing nucleoside triphosphate hydrolases"/>
    <property type="match status" value="1"/>
</dbReference>
<feature type="domain" description="RDRP core" evidence="1">
    <location>
        <begin position="129"/>
        <end position="544"/>
    </location>
</feature>
<dbReference type="Gene3D" id="3.40.50.300">
    <property type="entry name" value="P-loop containing nucleotide triphosphate hydrolases"/>
    <property type="match status" value="2"/>
</dbReference>
<dbReference type="Pfam" id="PF13086">
    <property type="entry name" value="AAA_11"/>
    <property type="match status" value="1"/>
</dbReference>
<dbReference type="Proteomes" id="UP001215598">
    <property type="component" value="Unassembled WGS sequence"/>
</dbReference>
<dbReference type="CDD" id="cd18808">
    <property type="entry name" value="SF1_C_Upf1"/>
    <property type="match status" value="1"/>
</dbReference>
<dbReference type="InterPro" id="IPR027417">
    <property type="entry name" value="P-loop_NTPase"/>
</dbReference>
<name>A0AAD7MPW4_9AGAR</name>
<keyword evidence="4" id="KW-0548">Nucleotidyltransferase</keyword>
<keyword evidence="4" id="KW-0808">Transferase</keyword>
<dbReference type="Pfam" id="PF05183">
    <property type="entry name" value="RdRP"/>
    <property type="match status" value="1"/>
</dbReference>
<accession>A0AAD7MPW4</accession>
<evidence type="ECO:0000313" key="4">
    <source>
        <dbReference type="EMBL" id="KAJ7726774.1"/>
    </source>
</evidence>
<dbReference type="GO" id="GO:0004386">
    <property type="term" value="F:helicase activity"/>
    <property type="evidence" value="ECO:0007669"/>
    <property type="project" value="InterPro"/>
</dbReference>
<dbReference type="InterPro" id="IPR047187">
    <property type="entry name" value="SF1_C_Upf1"/>
</dbReference>
<gene>
    <name evidence="4" type="ORF">B0H16DRAFT_1665703</name>
</gene>
<dbReference type="GO" id="GO:0003968">
    <property type="term" value="F:RNA-directed RNA polymerase activity"/>
    <property type="evidence" value="ECO:0007669"/>
    <property type="project" value="UniProtKB-KW"/>
</dbReference>
<dbReference type="EMBL" id="JARKIB010000184">
    <property type="protein sequence ID" value="KAJ7726774.1"/>
    <property type="molecule type" value="Genomic_DNA"/>
</dbReference>
<dbReference type="InterPro" id="IPR007855">
    <property type="entry name" value="RDRP"/>
</dbReference>